<dbReference type="EMBL" id="MRZU01000003">
    <property type="protein sequence ID" value="OUJ18990.1"/>
    <property type="molecule type" value="Genomic_DNA"/>
</dbReference>
<feature type="transmembrane region" description="Helical" evidence="1">
    <location>
        <begin position="12"/>
        <end position="33"/>
    </location>
</feature>
<comment type="caution">
    <text evidence="2">The sequence shown here is derived from an EMBL/GenBank/DDBJ whole genome shotgun (WGS) entry which is preliminary data.</text>
</comment>
<gene>
    <name evidence="2" type="ORF">AMET1_0641</name>
</gene>
<accession>A0A1Y3GCM3</accession>
<protein>
    <submittedName>
        <fullName evidence="2">Putative membrane protein</fullName>
    </submittedName>
</protein>
<organism evidence="2 3">
    <name type="scientific">Methanonatronarchaeum thermophilum</name>
    <dbReference type="NCBI Taxonomy" id="1927129"/>
    <lineage>
        <taxon>Archaea</taxon>
        <taxon>Methanobacteriati</taxon>
        <taxon>Methanobacteriota</taxon>
        <taxon>Methanonatronarchaeia</taxon>
        <taxon>Methanonatronarchaeales</taxon>
        <taxon>Methanonatronarchaeaceae</taxon>
        <taxon>Methanonatronarchaeum</taxon>
    </lineage>
</organism>
<dbReference type="Proteomes" id="UP000195137">
    <property type="component" value="Unassembled WGS sequence"/>
</dbReference>
<evidence type="ECO:0000313" key="3">
    <source>
        <dbReference type="Proteomes" id="UP000195137"/>
    </source>
</evidence>
<keyword evidence="1" id="KW-1133">Transmembrane helix</keyword>
<dbReference type="AlphaFoldDB" id="A0A1Y3GCM3"/>
<feature type="transmembrane region" description="Helical" evidence="1">
    <location>
        <begin position="76"/>
        <end position="95"/>
    </location>
</feature>
<proteinExistence type="predicted"/>
<evidence type="ECO:0000256" key="1">
    <source>
        <dbReference type="SAM" id="Phobius"/>
    </source>
</evidence>
<sequence>MKLNKNSKRILTAIALGGLLGVLCILGVGVRIGYAGNEWFLTGMWYNRVIMGGIIGFAGGWTLIPGAQNWLKNAALRGLLLGIFVTSAIAITTGFKDVPSWFAGVAYGVIIDTVTTYLNK</sequence>
<keyword evidence="1" id="KW-0812">Transmembrane</keyword>
<evidence type="ECO:0000313" key="2">
    <source>
        <dbReference type="EMBL" id="OUJ18990.1"/>
    </source>
</evidence>
<feature type="transmembrane region" description="Helical" evidence="1">
    <location>
        <begin position="45"/>
        <end position="64"/>
    </location>
</feature>
<reference evidence="2 3" key="1">
    <citation type="submission" date="2016-12" db="EMBL/GenBank/DDBJ databases">
        <title>Discovery of methanogenic haloarchaea.</title>
        <authorList>
            <person name="Sorokin D.Y."/>
            <person name="Makarova K.S."/>
            <person name="Abbas B."/>
            <person name="Ferrer M."/>
            <person name="Golyshin P.N."/>
        </authorList>
    </citation>
    <scope>NUCLEOTIDE SEQUENCE [LARGE SCALE GENOMIC DNA]</scope>
    <source>
        <strain evidence="2">AMET1</strain>
    </source>
</reference>
<keyword evidence="3" id="KW-1185">Reference proteome</keyword>
<keyword evidence="1" id="KW-0472">Membrane</keyword>
<name>A0A1Y3GCM3_9EURY</name>
<dbReference type="RefSeq" id="WP_086637041.1">
    <property type="nucleotide sequence ID" value="NZ_MRZU01000003.1"/>
</dbReference>
<feature type="transmembrane region" description="Helical" evidence="1">
    <location>
        <begin position="101"/>
        <end position="118"/>
    </location>
</feature>